<keyword evidence="3" id="KW-1185">Reference proteome</keyword>
<sequence length="105" mass="11867">MNSLLFITLFSSLALLSLSAEDEKPLKGSRGMGYPSYLRGLDDAVKDAFMDLIPMKDVESRMAKMKEWAAKNGEKAQEAFNEYAKKIERNNRAAKGENTEEKKEE</sequence>
<comment type="caution">
    <text evidence="2">The sequence shown here is derived from an EMBL/GenBank/DDBJ whole genome shotgun (WGS) entry which is preliminary data.</text>
</comment>
<accession>A0AAN5D075</accession>
<gene>
    <name evidence="2" type="ORF">PMAYCL1PPCAC_24146</name>
</gene>
<feature type="signal peptide" evidence="1">
    <location>
        <begin position="1"/>
        <end position="19"/>
    </location>
</feature>
<organism evidence="2 3">
    <name type="scientific">Pristionchus mayeri</name>
    <dbReference type="NCBI Taxonomy" id="1317129"/>
    <lineage>
        <taxon>Eukaryota</taxon>
        <taxon>Metazoa</taxon>
        <taxon>Ecdysozoa</taxon>
        <taxon>Nematoda</taxon>
        <taxon>Chromadorea</taxon>
        <taxon>Rhabditida</taxon>
        <taxon>Rhabditina</taxon>
        <taxon>Diplogasteromorpha</taxon>
        <taxon>Diplogasteroidea</taxon>
        <taxon>Neodiplogasteridae</taxon>
        <taxon>Pristionchus</taxon>
    </lineage>
</organism>
<evidence type="ECO:0000256" key="1">
    <source>
        <dbReference type="SAM" id="SignalP"/>
    </source>
</evidence>
<evidence type="ECO:0000313" key="3">
    <source>
        <dbReference type="Proteomes" id="UP001328107"/>
    </source>
</evidence>
<proteinExistence type="predicted"/>
<name>A0AAN5D075_9BILA</name>
<feature type="chain" id="PRO_5042974248" description="DUF148 domain-containing protein" evidence="1">
    <location>
        <begin position="20"/>
        <end position="105"/>
    </location>
</feature>
<dbReference type="AlphaFoldDB" id="A0AAN5D075"/>
<evidence type="ECO:0008006" key="4">
    <source>
        <dbReference type="Google" id="ProtNLM"/>
    </source>
</evidence>
<feature type="non-terminal residue" evidence="2">
    <location>
        <position position="105"/>
    </location>
</feature>
<dbReference type="Proteomes" id="UP001328107">
    <property type="component" value="Unassembled WGS sequence"/>
</dbReference>
<evidence type="ECO:0000313" key="2">
    <source>
        <dbReference type="EMBL" id="GMR53951.1"/>
    </source>
</evidence>
<keyword evidence="1" id="KW-0732">Signal</keyword>
<protein>
    <recommendedName>
        <fullName evidence="4">DUF148 domain-containing protein</fullName>
    </recommendedName>
</protein>
<dbReference type="EMBL" id="BTRK01000005">
    <property type="protein sequence ID" value="GMR53951.1"/>
    <property type="molecule type" value="Genomic_DNA"/>
</dbReference>
<reference evidence="3" key="1">
    <citation type="submission" date="2022-10" db="EMBL/GenBank/DDBJ databases">
        <title>Genome assembly of Pristionchus species.</title>
        <authorList>
            <person name="Yoshida K."/>
            <person name="Sommer R.J."/>
        </authorList>
    </citation>
    <scope>NUCLEOTIDE SEQUENCE [LARGE SCALE GENOMIC DNA]</scope>
    <source>
        <strain evidence="3">RS5460</strain>
    </source>
</reference>